<dbReference type="PANTHER" id="PTHR11601:SF34">
    <property type="entry name" value="CYSTEINE DESULFURASE"/>
    <property type="match status" value="1"/>
</dbReference>
<dbReference type="InterPro" id="IPR016454">
    <property type="entry name" value="Cysteine_dSase"/>
</dbReference>
<dbReference type="SUPFAM" id="SSF53383">
    <property type="entry name" value="PLP-dependent transferases"/>
    <property type="match status" value="1"/>
</dbReference>
<evidence type="ECO:0000256" key="5">
    <source>
        <dbReference type="ARBA" id="ARBA00022898"/>
    </source>
</evidence>
<accession>A0A9D1RF99</accession>
<reference evidence="10" key="1">
    <citation type="journal article" date="2021" name="PeerJ">
        <title>Extensive microbial diversity within the chicken gut microbiome revealed by metagenomics and culture.</title>
        <authorList>
            <person name="Gilroy R."/>
            <person name="Ravi A."/>
            <person name="Getino M."/>
            <person name="Pursley I."/>
            <person name="Horton D.L."/>
            <person name="Alikhan N.F."/>
            <person name="Baker D."/>
            <person name="Gharbi K."/>
            <person name="Hall N."/>
            <person name="Watson M."/>
            <person name="Adriaenssens E.M."/>
            <person name="Foster-Nyarko E."/>
            <person name="Jarju S."/>
            <person name="Secka A."/>
            <person name="Antonio M."/>
            <person name="Oren A."/>
            <person name="Chaudhuri R.R."/>
            <person name="La Ragione R."/>
            <person name="Hildebrand F."/>
            <person name="Pallen M.J."/>
        </authorList>
    </citation>
    <scope>NUCLEOTIDE SEQUENCE</scope>
    <source>
        <strain evidence="10">421</strain>
    </source>
</reference>
<evidence type="ECO:0000256" key="6">
    <source>
        <dbReference type="ARBA" id="ARBA00023004"/>
    </source>
</evidence>
<evidence type="ECO:0000256" key="7">
    <source>
        <dbReference type="ARBA" id="ARBA00023014"/>
    </source>
</evidence>
<comment type="caution">
    <text evidence="10">The sequence shown here is derived from an EMBL/GenBank/DDBJ whole genome shotgun (WGS) entry which is preliminary data.</text>
</comment>
<comment type="catalytic activity">
    <reaction evidence="8">
        <text>(sulfur carrier)-H + L-cysteine = (sulfur carrier)-SH + L-alanine</text>
        <dbReference type="Rhea" id="RHEA:43892"/>
        <dbReference type="Rhea" id="RHEA-COMP:14737"/>
        <dbReference type="Rhea" id="RHEA-COMP:14739"/>
        <dbReference type="ChEBI" id="CHEBI:29917"/>
        <dbReference type="ChEBI" id="CHEBI:35235"/>
        <dbReference type="ChEBI" id="CHEBI:57972"/>
        <dbReference type="ChEBI" id="CHEBI:64428"/>
        <dbReference type="EC" id="2.8.1.7"/>
    </reaction>
</comment>
<dbReference type="Proteomes" id="UP000824205">
    <property type="component" value="Unassembled WGS sequence"/>
</dbReference>
<dbReference type="GO" id="GO:0051536">
    <property type="term" value="F:iron-sulfur cluster binding"/>
    <property type="evidence" value="ECO:0007669"/>
    <property type="project" value="UniProtKB-KW"/>
</dbReference>
<keyword evidence="5" id="KW-0663">Pyridoxal phosphate</keyword>
<dbReference type="Pfam" id="PF00266">
    <property type="entry name" value="Aminotran_5"/>
    <property type="match status" value="1"/>
</dbReference>
<dbReference type="PIRSF" id="PIRSF005572">
    <property type="entry name" value="NifS"/>
    <property type="match status" value="1"/>
</dbReference>
<organism evidence="10 11">
    <name type="scientific">Candidatus Eubacterium faecipullorum</name>
    <dbReference type="NCBI Taxonomy" id="2838571"/>
    <lineage>
        <taxon>Bacteria</taxon>
        <taxon>Bacillati</taxon>
        <taxon>Bacillota</taxon>
        <taxon>Clostridia</taxon>
        <taxon>Eubacteriales</taxon>
        <taxon>Eubacteriaceae</taxon>
        <taxon>Eubacterium</taxon>
    </lineage>
</organism>
<dbReference type="InterPro" id="IPR015422">
    <property type="entry name" value="PyrdxlP-dep_Trfase_small"/>
</dbReference>
<feature type="domain" description="Aminotransferase class V" evidence="9">
    <location>
        <begin position="3"/>
        <end position="361"/>
    </location>
</feature>
<evidence type="ECO:0000313" key="10">
    <source>
        <dbReference type="EMBL" id="HIW86305.1"/>
    </source>
</evidence>
<keyword evidence="4" id="KW-0479">Metal-binding</keyword>
<comment type="cofactor">
    <cofactor evidence="1">
        <name>pyridoxal 5'-phosphate</name>
        <dbReference type="ChEBI" id="CHEBI:597326"/>
    </cofactor>
</comment>
<keyword evidence="6" id="KW-0408">Iron</keyword>
<keyword evidence="3" id="KW-0808">Transferase</keyword>
<gene>
    <name evidence="10" type="ORF">IAA48_07410</name>
</gene>
<dbReference type="Gene3D" id="3.90.1150.10">
    <property type="entry name" value="Aspartate Aminotransferase, domain 1"/>
    <property type="match status" value="1"/>
</dbReference>
<evidence type="ECO:0000256" key="3">
    <source>
        <dbReference type="ARBA" id="ARBA00022679"/>
    </source>
</evidence>
<dbReference type="InterPro" id="IPR015421">
    <property type="entry name" value="PyrdxlP-dep_Trfase_major"/>
</dbReference>
<evidence type="ECO:0000256" key="4">
    <source>
        <dbReference type="ARBA" id="ARBA00022723"/>
    </source>
</evidence>
<comment type="similarity">
    <text evidence="2">Belongs to the class-V pyridoxal-phosphate-dependent aminotransferase family. NifS/IscS subfamily.</text>
</comment>
<dbReference type="PANTHER" id="PTHR11601">
    <property type="entry name" value="CYSTEINE DESULFURYLASE FAMILY MEMBER"/>
    <property type="match status" value="1"/>
</dbReference>
<evidence type="ECO:0000313" key="11">
    <source>
        <dbReference type="Proteomes" id="UP000824205"/>
    </source>
</evidence>
<protein>
    <submittedName>
        <fullName evidence="10">Cysteine desulfurase</fullName>
    </submittedName>
</protein>
<evidence type="ECO:0000256" key="1">
    <source>
        <dbReference type="ARBA" id="ARBA00001933"/>
    </source>
</evidence>
<dbReference type="EMBL" id="DXGE01000032">
    <property type="protein sequence ID" value="HIW86305.1"/>
    <property type="molecule type" value="Genomic_DNA"/>
</dbReference>
<dbReference type="Gene3D" id="3.40.640.10">
    <property type="entry name" value="Type I PLP-dependent aspartate aminotransferase-like (Major domain)"/>
    <property type="match status" value="1"/>
</dbReference>
<reference evidence="10" key="2">
    <citation type="submission" date="2021-04" db="EMBL/GenBank/DDBJ databases">
        <authorList>
            <person name="Gilroy R."/>
        </authorList>
    </citation>
    <scope>NUCLEOTIDE SEQUENCE</scope>
    <source>
        <strain evidence="10">421</strain>
    </source>
</reference>
<dbReference type="InterPro" id="IPR015424">
    <property type="entry name" value="PyrdxlP-dep_Trfase"/>
</dbReference>
<dbReference type="InterPro" id="IPR000192">
    <property type="entry name" value="Aminotrans_V_dom"/>
</dbReference>
<evidence type="ECO:0000256" key="2">
    <source>
        <dbReference type="ARBA" id="ARBA00006490"/>
    </source>
</evidence>
<evidence type="ECO:0000259" key="9">
    <source>
        <dbReference type="Pfam" id="PF00266"/>
    </source>
</evidence>
<proteinExistence type="inferred from homology"/>
<keyword evidence="7" id="KW-0411">Iron-sulfur</keyword>
<dbReference type="GO" id="GO:0031071">
    <property type="term" value="F:cysteine desulfurase activity"/>
    <property type="evidence" value="ECO:0007669"/>
    <property type="project" value="UniProtKB-EC"/>
</dbReference>
<name>A0A9D1RF99_9FIRM</name>
<sequence length="377" mass="40663">MAVYLDNSATTKPCREAAEAVQYMITENYGNPSSLHAAGIEAAKSLISAREAVARALGCEKEELYFTSGATEANNLALFGAAGAKRRAGNRIVTTAIEHESVAAAADELEKQGFEVIRLMPDKHGNITAADIAQAVNEKTVLVSVMYINNEIGSVLPVDKIKRIIEMKKAPALFHTDCVQAFGKVKFSPKKLGADLVSITAHKIHGPKGTGALYIKKGARILPRTFGGEQEKRMRPGTEASPLIAGFGAAAAALPEIGTQSEAVKELNLYLKHLLGDINGIAFNSDENASPYILNVYIPTFMRSQTIVQELSSKYEVFVSNGSACAKGKKSHVLSAMRLSDEIADKSIRISFSRFNTRHDCEVCAAAIKELTQKHPR</sequence>
<evidence type="ECO:0000256" key="8">
    <source>
        <dbReference type="ARBA" id="ARBA00050776"/>
    </source>
</evidence>
<dbReference type="AlphaFoldDB" id="A0A9D1RF99"/>
<dbReference type="GO" id="GO:0046872">
    <property type="term" value="F:metal ion binding"/>
    <property type="evidence" value="ECO:0007669"/>
    <property type="project" value="UniProtKB-KW"/>
</dbReference>